<reference evidence="2" key="1">
    <citation type="submission" date="2019-11" db="EMBL/GenBank/DDBJ databases">
        <title>Description of Pedobacter sp. LMG 31464T.</title>
        <authorList>
            <person name="Carlier A."/>
            <person name="Qi S."/>
            <person name="Vandamme P."/>
        </authorList>
    </citation>
    <scope>NUCLEOTIDE SEQUENCE</scope>
    <source>
        <strain evidence="2">LMG 31464</strain>
    </source>
</reference>
<dbReference type="InterPro" id="IPR029044">
    <property type="entry name" value="Nucleotide-diphossugar_trans"/>
</dbReference>
<dbReference type="RefSeq" id="WP_182920799.1">
    <property type="nucleotide sequence ID" value="NZ_WNXD01000001.1"/>
</dbReference>
<dbReference type="Proteomes" id="UP000601055">
    <property type="component" value="Unassembled WGS sequence"/>
</dbReference>
<accession>A0A923DWI0</accession>
<name>A0A923DWI0_9SPHI</name>
<dbReference type="Pfam" id="PF13712">
    <property type="entry name" value="Glyco_tranf_2_5"/>
    <property type="match status" value="1"/>
</dbReference>
<protein>
    <submittedName>
        <fullName evidence="2">Glycosyltransferase</fullName>
    </submittedName>
</protein>
<proteinExistence type="predicted"/>
<evidence type="ECO:0000313" key="3">
    <source>
        <dbReference type="Proteomes" id="UP000601055"/>
    </source>
</evidence>
<dbReference type="AlphaFoldDB" id="A0A923DWI0"/>
<feature type="domain" description="Streptomycin biosynthesis protein StrF" evidence="1">
    <location>
        <begin position="4"/>
        <end position="207"/>
    </location>
</feature>
<dbReference type="SUPFAM" id="SSF53448">
    <property type="entry name" value="Nucleotide-diphospho-sugar transferases"/>
    <property type="match status" value="1"/>
</dbReference>
<dbReference type="InterPro" id="IPR059123">
    <property type="entry name" value="StrF_dom"/>
</dbReference>
<organism evidence="2 3">
    <name type="scientific">Pedobacter planticolens</name>
    <dbReference type="NCBI Taxonomy" id="2679964"/>
    <lineage>
        <taxon>Bacteria</taxon>
        <taxon>Pseudomonadati</taxon>
        <taxon>Bacteroidota</taxon>
        <taxon>Sphingobacteriia</taxon>
        <taxon>Sphingobacteriales</taxon>
        <taxon>Sphingobacteriaceae</taxon>
        <taxon>Pedobacter</taxon>
    </lineage>
</organism>
<sequence>MISIIICSIDNKNFDQVAQSIMATIGVEYEIIRIENTITNYGICKAYNLGANRAKNPYLCFIHEDILFKSDNWGLEIIRFFEQHKNIGVIGIAGSAHKSLVPSTWNQGLYATDHFNLIQHYNDSVTLDTTKSADQFSEVKTLDGVFLFTTKETWLKNNFDEITFDKFHCYDLDFCIQVGQKAKLFVFNDMLIEHFSSGSLNKDWVHYSIKLSEKWKHILPVSDLTKKQQKEIEWRNRKIFLLRMNILGYPFIGILKVFLKWNFIRNTSFVKLVSFFYTVIGQKFKLIKKKPLY</sequence>
<evidence type="ECO:0000313" key="2">
    <source>
        <dbReference type="EMBL" id="MBB2144098.1"/>
    </source>
</evidence>
<evidence type="ECO:0000259" key="1">
    <source>
        <dbReference type="Pfam" id="PF13712"/>
    </source>
</evidence>
<dbReference type="Gene3D" id="3.90.550.10">
    <property type="entry name" value="Spore Coat Polysaccharide Biosynthesis Protein SpsA, Chain A"/>
    <property type="match status" value="1"/>
</dbReference>
<keyword evidence="3" id="KW-1185">Reference proteome</keyword>
<dbReference type="EMBL" id="WNXD01000001">
    <property type="protein sequence ID" value="MBB2144098.1"/>
    <property type="molecule type" value="Genomic_DNA"/>
</dbReference>
<gene>
    <name evidence="2" type="ORF">GM921_01250</name>
</gene>
<comment type="caution">
    <text evidence="2">The sequence shown here is derived from an EMBL/GenBank/DDBJ whole genome shotgun (WGS) entry which is preliminary data.</text>
</comment>